<reference evidence="12" key="1">
    <citation type="journal article" date="2019" name="Int. J. Syst. Evol. Microbiol.">
        <title>The Global Catalogue of Microorganisms (GCM) 10K type strain sequencing project: providing services to taxonomists for standard genome sequencing and annotation.</title>
        <authorList>
            <consortium name="The Broad Institute Genomics Platform"/>
            <consortium name="The Broad Institute Genome Sequencing Center for Infectious Disease"/>
            <person name="Wu L."/>
            <person name="Ma J."/>
        </authorList>
    </citation>
    <scope>NUCLEOTIDE SEQUENCE [LARGE SCALE GENOMIC DNA]</scope>
    <source>
        <strain evidence="12">KCTC 52274</strain>
    </source>
</reference>
<dbReference type="NCBIfam" id="TIGR00959">
    <property type="entry name" value="ffh"/>
    <property type="match status" value="1"/>
</dbReference>
<dbReference type="CDD" id="cd18539">
    <property type="entry name" value="SRP_G"/>
    <property type="match status" value="1"/>
</dbReference>
<evidence type="ECO:0000313" key="12">
    <source>
        <dbReference type="Proteomes" id="UP001597319"/>
    </source>
</evidence>
<evidence type="ECO:0000256" key="1">
    <source>
        <dbReference type="ARBA" id="ARBA00005450"/>
    </source>
</evidence>
<dbReference type="Pfam" id="PF00448">
    <property type="entry name" value="SRP54"/>
    <property type="match status" value="1"/>
</dbReference>
<accession>A0ABW5LLC2</accession>
<evidence type="ECO:0000256" key="3">
    <source>
        <dbReference type="ARBA" id="ARBA00022801"/>
    </source>
</evidence>
<dbReference type="EC" id="3.6.5.4" evidence="9"/>
<comment type="function">
    <text evidence="9">Involved in targeting and insertion of nascent membrane proteins into the cytoplasmic membrane. Binds to the hydrophobic signal sequence of the ribosome-nascent chain (RNC) as it emerges from the ribosomes. The SRP-RNC complex is then targeted to the cytoplasmic membrane where it interacts with the SRP receptor FtsY.</text>
</comment>
<evidence type="ECO:0000256" key="7">
    <source>
        <dbReference type="ARBA" id="ARBA00023274"/>
    </source>
</evidence>
<dbReference type="InterPro" id="IPR036891">
    <property type="entry name" value="Signal_recog_part_SRP54_M_sf"/>
</dbReference>
<comment type="domain">
    <text evidence="9">Composed of three domains: the N-terminal N domain, which is responsible for interactions with the ribosome, the central G domain, which binds GTP, and the C-terminal M domain, which binds the RNA and the signal sequence of the RNC.</text>
</comment>
<comment type="similarity">
    <text evidence="1 9">Belongs to the GTP-binding SRP family. SRP54 subfamily.</text>
</comment>
<evidence type="ECO:0000256" key="9">
    <source>
        <dbReference type="HAMAP-Rule" id="MF_00306"/>
    </source>
</evidence>
<gene>
    <name evidence="9 11" type="primary">ffh</name>
    <name evidence="11" type="ORF">ACFSR1_20550</name>
</gene>
<dbReference type="InterPro" id="IPR003593">
    <property type="entry name" value="AAA+_ATPase"/>
</dbReference>
<evidence type="ECO:0000256" key="2">
    <source>
        <dbReference type="ARBA" id="ARBA00022741"/>
    </source>
</evidence>
<evidence type="ECO:0000256" key="4">
    <source>
        <dbReference type="ARBA" id="ARBA00022884"/>
    </source>
</evidence>
<comment type="caution">
    <text evidence="11">The sequence shown here is derived from an EMBL/GenBank/DDBJ whole genome shotgun (WGS) entry which is preliminary data.</text>
</comment>
<keyword evidence="5 9" id="KW-0342">GTP-binding</keyword>
<feature type="binding site" evidence="9">
    <location>
        <begin position="189"/>
        <end position="193"/>
    </location>
    <ligand>
        <name>GTP</name>
        <dbReference type="ChEBI" id="CHEBI:37565"/>
    </ligand>
</feature>
<comment type="catalytic activity">
    <reaction evidence="8 9">
        <text>GTP + H2O = GDP + phosphate + H(+)</text>
        <dbReference type="Rhea" id="RHEA:19669"/>
        <dbReference type="ChEBI" id="CHEBI:15377"/>
        <dbReference type="ChEBI" id="CHEBI:15378"/>
        <dbReference type="ChEBI" id="CHEBI:37565"/>
        <dbReference type="ChEBI" id="CHEBI:43474"/>
        <dbReference type="ChEBI" id="CHEBI:58189"/>
        <dbReference type="EC" id="3.6.5.4"/>
    </reaction>
</comment>
<feature type="binding site" evidence="9">
    <location>
        <begin position="247"/>
        <end position="250"/>
    </location>
    <ligand>
        <name>GTP</name>
        <dbReference type="ChEBI" id="CHEBI:37565"/>
    </ligand>
</feature>
<dbReference type="Pfam" id="PF02881">
    <property type="entry name" value="SRP54_N"/>
    <property type="match status" value="1"/>
</dbReference>
<organism evidence="11 12">
    <name type="scientific">Aquimarina rubra</name>
    <dbReference type="NCBI Taxonomy" id="1920033"/>
    <lineage>
        <taxon>Bacteria</taxon>
        <taxon>Pseudomonadati</taxon>
        <taxon>Bacteroidota</taxon>
        <taxon>Flavobacteriia</taxon>
        <taxon>Flavobacteriales</taxon>
        <taxon>Flavobacteriaceae</taxon>
        <taxon>Aquimarina</taxon>
    </lineage>
</organism>
<dbReference type="HAMAP" id="MF_00306">
    <property type="entry name" value="SRP54"/>
    <property type="match status" value="1"/>
</dbReference>
<keyword evidence="9" id="KW-0963">Cytoplasm</keyword>
<evidence type="ECO:0000313" key="11">
    <source>
        <dbReference type="EMBL" id="MFD2565081.1"/>
    </source>
</evidence>
<dbReference type="PANTHER" id="PTHR11564:SF5">
    <property type="entry name" value="SIGNAL RECOGNITION PARTICLE SUBUNIT SRP54"/>
    <property type="match status" value="1"/>
</dbReference>
<evidence type="ECO:0000259" key="10">
    <source>
        <dbReference type="PROSITE" id="PS00300"/>
    </source>
</evidence>
<keyword evidence="7 9" id="KW-0687">Ribonucleoprotein</keyword>
<feature type="binding site" evidence="9">
    <location>
        <begin position="106"/>
        <end position="113"/>
    </location>
    <ligand>
        <name>GTP</name>
        <dbReference type="ChEBI" id="CHEBI:37565"/>
    </ligand>
</feature>
<dbReference type="Gene3D" id="1.10.260.30">
    <property type="entry name" value="Signal recognition particle, SRP54 subunit, M-domain"/>
    <property type="match status" value="1"/>
</dbReference>
<name>A0ABW5LLC2_9FLAO</name>
<evidence type="ECO:0000256" key="5">
    <source>
        <dbReference type="ARBA" id="ARBA00023134"/>
    </source>
</evidence>
<dbReference type="InterPro" id="IPR004125">
    <property type="entry name" value="Signal_recog_particle_SRP54_M"/>
</dbReference>
<dbReference type="RefSeq" id="WP_378294910.1">
    <property type="nucleotide sequence ID" value="NZ_JBHULE010000035.1"/>
</dbReference>
<dbReference type="SMART" id="SM00963">
    <property type="entry name" value="SRP54_N"/>
    <property type="match status" value="1"/>
</dbReference>
<keyword evidence="2 9" id="KW-0547">Nucleotide-binding</keyword>
<dbReference type="InterPro" id="IPR022941">
    <property type="entry name" value="SRP54"/>
</dbReference>
<dbReference type="SUPFAM" id="SSF52540">
    <property type="entry name" value="P-loop containing nucleoside triphosphate hydrolases"/>
    <property type="match status" value="1"/>
</dbReference>
<dbReference type="PROSITE" id="PS00300">
    <property type="entry name" value="SRP54"/>
    <property type="match status" value="1"/>
</dbReference>
<dbReference type="SMART" id="SM00962">
    <property type="entry name" value="SRP54"/>
    <property type="match status" value="1"/>
</dbReference>
<dbReference type="Pfam" id="PF02978">
    <property type="entry name" value="SRP_SPB"/>
    <property type="match status" value="1"/>
</dbReference>
<feature type="domain" description="SRP54-type proteins GTP-binding" evidence="10">
    <location>
        <begin position="268"/>
        <end position="281"/>
    </location>
</feature>
<dbReference type="InterPro" id="IPR004780">
    <property type="entry name" value="SRP"/>
</dbReference>
<keyword evidence="6 9" id="KW-0733">Signal recognition particle</keyword>
<dbReference type="EMBL" id="JBHULE010000035">
    <property type="protein sequence ID" value="MFD2565081.1"/>
    <property type="molecule type" value="Genomic_DNA"/>
</dbReference>
<dbReference type="SUPFAM" id="SSF47446">
    <property type="entry name" value="Signal peptide-binding domain"/>
    <property type="match status" value="1"/>
</dbReference>
<protein>
    <recommendedName>
        <fullName evidence="9">Signal recognition particle protein</fullName>
        <ecNumber evidence="9">3.6.5.4</ecNumber>
    </recommendedName>
    <alternativeName>
        <fullName evidence="9">Fifty-four homolog</fullName>
    </alternativeName>
</protein>
<comment type="subunit">
    <text evidence="9">Part of the signal recognition particle protein translocation system, which is composed of SRP and FtsY.</text>
</comment>
<dbReference type="InterPro" id="IPR000897">
    <property type="entry name" value="SRP54_GTPase_dom"/>
</dbReference>
<keyword evidence="3 9" id="KW-0378">Hydrolase</keyword>
<comment type="subcellular location">
    <subcellularLocation>
        <location evidence="9">Cytoplasm</location>
    </subcellularLocation>
    <text evidence="9">The SRP-RNC complex is targeted to the cytoplasmic membrane.</text>
</comment>
<sequence>MFDNLSDKLDKALHILKGHGQITEVNVAETLKEVRRALVDADVNYKIAKDFTATVKEKALGQNVLKSLKPGQLMVKLVKDELTELMGGEVAGVNLSGNPSVVLMSGLQGSGKTTFSGKLANFLKNKKTKKPLLVACDVYRPAAIDQLHVVGEQINVEVFSDRGNNDPVAIAKAGVAHAKANGFNVVIIDTAGRLAVDEVMMTEIANIHKAVTPDETLFVVDSMTGQDAVNTAKAFNDVLNFDGVILTKLDGDTRGGAAISIKSVVNKPIKFIGTGEKMEAIDVFYPSRMADRILGMGDVVSLVERAQEQFDEEEARKLQKKIAKNQFGFDDFLKQIQQVKKMGNMKDLVGMIPGAGKMMKNVDIDDDAFKHIEAIIHSMTPDERTKPQIINASRKKRIGKGSGTSVQQVNQLLKQFDQMSKMMKMMQGGGGKRMMQMMGKMK</sequence>
<evidence type="ECO:0000256" key="6">
    <source>
        <dbReference type="ARBA" id="ARBA00023135"/>
    </source>
</evidence>
<dbReference type="InterPro" id="IPR027417">
    <property type="entry name" value="P-loop_NTPase"/>
</dbReference>
<proteinExistence type="inferred from homology"/>
<dbReference type="PANTHER" id="PTHR11564">
    <property type="entry name" value="SIGNAL RECOGNITION PARTICLE 54K PROTEIN SRP54"/>
    <property type="match status" value="1"/>
</dbReference>
<keyword evidence="12" id="KW-1185">Reference proteome</keyword>
<dbReference type="Gene3D" id="3.40.50.300">
    <property type="entry name" value="P-loop containing nucleotide triphosphate hydrolases"/>
    <property type="match status" value="1"/>
</dbReference>
<dbReference type="InterPro" id="IPR042101">
    <property type="entry name" value="SRP54_N_sf"/>
</dbReference>
<dbReference type="Proteomes" id="UP001597319">
    <property type="component" value="Unassembled WGS sequence"/>
</dbReference>
<keyword evidence="4 9" id="KW-0694">RNA-binding</keyword>
<dbReference type="SMART" id="SM00382">
    <property type="entry name" value="AAA"/>
    <property type="match status" value="1"/>
</dbReference>
<evidence type="ECO:0000256" key="8">
    <source>
        <dbReference type="ARBA" id="ARBA00048027"/>
    </source>
</evidence>
<dbReference type="InterPro" id="IPR013822">
    <property type="entry name" value="Signal_recog_particl_SRP54_hlx"/>
</dbReference>
<dbReference type="Gene3D" id="1.20.120.140">
    <property type="entry name" value="Signal recognition particle SRP54, nucleotide-binding domain"/>
    <property type="match status" value="1"/>
</dbReference>